<dbReference type="EMBL" id="UXHF01000016">
    <property type="protein sequence ID" value="VDC49330.1"/>
    <property type="molecule type" value="Genomic_DNA"/>
</dbReference>
<evidence type="ECO:0000313" key="4">
    <source>
        <dbReference type="Proteomes" id="UP000289220"/>
    </source>
</evidence>
<dbReference type="KEGG" id="bmed:GYM46_10560"/>
<name>A0A6G7EI77_9CAUL</name>
<keyword evidence="1" id="KW-0812">Transmembrane</keyword>
<organism evidence="3 4">
    <name type="scientific">Brevundimonas mediterranea</name>
    <dbReference type="NCBI Taxonomy" id="74329"/>
    <lineage>
        <taxon>Bacteria</taxon>
        <taxon>Pseudomonadati</taxon>
        <taxon>Pseudomonadota</taxon>
        <taxon>Alphaproteobacteria</taxon>
        <taxon>Caulobacterales</taxon>
        <taxon>Caulobacteraceae</taxon>
        <taxon>Brevundimonas</taxon>
    </lineage>
</organism>
<feature type="transmembrane region" description="Helical" evidence="1">
    <location>
        <begin position="124"/>
        <end position="142"/>
    </location>
</feature>
<proteinExistence type="predicted"/>
<gene>
    <name evidence="3" type="ORF">BREV_BREV_01154</name>
    <name evidence="2" type="ORF">GYM46_10560</name>
</gene>
<sequence>MNLMLFLSRGMMQLAGKLAPPSRTGWKAAMQGEFAAIQEEGRALSWSAGCLGAALGWRIARETPFMAAVILASAVAYLAYMALFWMTDYAVGDSLSLMMWRQQACIAAVCLICSLAWPRRVAFIALAIPLSFGGGAFLQFVWNDVLTPRDAYPGYHAWSAWYSAFSAVVGEVWPGAAGALAGVFIAKAWRRAAMSRRSGAGLP</sequence>
<keyword evidence="1" id="KW-0472">Membrane</keyword>
<dbReference type="RefSeq" id="WP_040349778.1">
    <property type="nucleotide sequence ID" value="NZ_CP048751.1"/>
</dbReference>
<feature type="transmembrane region" description="Helical" evidence="1">
    <location>
        <begin position="162"/>
        <end position="186"/>
    </location>
</feature>
<reference evidence="2 5" key="2">
    <citation type="submission" date="2020-01" db="EMBL/GenBank/DDBJ databases">
        <authorList>
            <person name="Wang S."/>
        </authorList>
    </citation>
    <scope>NUCLEOTIDE SEQUENCE [LARGE SCALE GENOMIC DNA]</scope>
    <source>
        <strain evidence="2 5">D151-2-6</strain>
    </source>
</reference>
<evidence type="ECO:0000313" key="3">
    <source>
        <dbReference type="EMBL" id="VDC49330.1"/>
    </source>
</evidence>
<dbReference type="EMBL" id="CP048751">
    <property type="protein sequence ID" value="QIH73351.1"/>
    <property type="molecule type" value="Genomic_DNA"/>
</dbReference>
<feature type="transmembrane region" description="Helical" evidence="1">
    <location>
        <begin position="98"/>
        <end position="117"/>
    </location>
</feature>
<evidence type="ECO:0000313" key="5">
    <source>
        <dbReference type="Proteomes" id="UP000501325"/>
    </source>
</evidence>
<reference evidence="3 4" key="1">
    <citation type="submission" date="2018-11" db="EMBL/GenBank/DDBJ databases">
        <authorList>
            <person name="Peiro R."/>
            <person name="Begona"/>
            <person name="Cbmso G."/>
            <person name="Lopez M."/>
            <person name="Gonzalez S."/>
            <person name="Sacristan E."/>
            <person name="Castillo E."/>
        </authorList>
    </citation>
    <scope>NUCLEOTIDE SEQUENCE [LARGE SCALE GENOMIC DNA]</scope>
    <source>
        <strain evidence="3">Brev_genome</strain>
    </source>
</reference>
<dbReference type="Proteomes" id="UP000501325">
    <property type="component" value="Chromosome"/>
</dbReference>
<keyword evidence="1" id="KW-1133">Transmembrane helix</keyword>
<keyword evidence="4" id="KW-1185">Reference proteome</keyword>
<accession>A0A6G7EI77</accession>
<dbReference type="AlphaFoldDB" id="A0A6G7EI77"/>
<evidence type="ECO:0000256" key="1">
    <source>
        <dbReference type="SAM" id="Phobius"/>
    </source>
</evidence>
<protein>
    <submittedName>
        <fullName evidence="3">Uncharacterized protein</fullName>
    </submittedName>
</protein>
<dbReference type="Proteomes" id="UP000289220">
    <property type="component" value="Unassembled WGS sequence"/>
</dbReference>
<evidence type="ECO:0000313" key="2">
    <source>
        <dbReference type="EMBL" id="QIH73351.1"/>
    </source>
</evidence>
<feature type="transmembrane region" description="Helical" evidence="1">
    <location>
        <begin position="65"/>
        <end position="86"/>
    </location>
</feature>